<accession>A0ACB8J8X7</accession>
<proteinExistence type="predicted"/>
<reference evidence="2" key="1">
    <citation type="journal article" date="2023" name="Hortic. Res.">
        <title>A chromosome-level phased genome enabling allele-level studies in sweet orange: a case study on citrus Huanglongbing tolerance.</title>
        <authorList>
            <person name="Wu B."/>
            <person name="Yu Q."/>
            <person name="Deng Z."/>
            <person name="Duan Y."/>
            <person name="Luo F."/>
            <person name="Gmitter F. Jr."/>
        </authorList>
    </citation>
    <scope>NUCLEOTIDE SEQUENCE [LARGE SCALE GENOMIC DNA]</scope>
    <source>
        <strain evidence="2">cv. Valencia</strain>
    </source>
</reference>
<evidence type="ECO:0000313" key="2">
    <source>
        <dbReference type="Proteomes" id="UP000829398"/>
    </source>
</evidence>
<organism evidence="1 2">
    <name type="scientific">Citrus sinensis</name>
    <name type="common">Sweet orange</name>
    <name type="synonym">Citrus aurantium var. sinensis</name>
    <dbReference type="NCBI Taxonomy" id="2711"/>
    <lineage>
        <taxon>Eukaryota</taxon>
        <taxon>Viridiplantae</taxon>
        <taxon>Streptophyta</taxon>
        <taxon>Embryophyta</taxon>
        <taxon>Tracheophyta</taxon>
        <taxon>Spermatophyta</taxon>
        <taxon>Magnoliopsida</taxon>
        <taxon>eudicotyledons</taxon>
        <taxon>Gunneridae</taxon>
        <taxon>Pentapetalae</taxon>
        <taxon>rosids</taxon>
        <taxon>malvids</taxon>
        <taxon>Sapindales</taxon>
        <taxon>Rutaceae</taxon>
        <taxon>Aurantioideae</taxon>
        <taxon>Citrus</taxon>
    </lineage>
</organism>
<name>A0ACB8J8X7_CITSI</name>
<sequence>MTSQPPLTSLPAPPETNSTFSPPAPPPSVSAVSAPAPGNLTSPPSSGTPTSGSTVGTRRPSPTRNGYLPPGALAGMVVGVVIGAGIVLAAVGIFLIFYKRRKRKLAAQNLPLKNDPFAGKPHHWQQNVPAPSDYQELPKPSLPPSNGLTAPLPTVPVSAFNEPLSTSGSLDSDKPFPRQSPGMPVGNFKSTFTYEELKIATDNFSEANLLGQGGFGYVHKGVLTNGKVVAIKQLKAGSGQGEREFQAEIEIISQVHHRHLVSLVGYCTFGSQRLLVYEFVPNKTLEFHLHGKDRPVMNWPTRMKIALGSARGLAYLHEDCQPKIIHRDIKSANILLDDSFEAKMQLSHLEWDLCHFSCTFTLCSYLAPEYASSGKLTEKSDVFSFGVLLLELITGFRPFDKADTFADDSMVDWATPLLAQGLADGNFDALVDQKLEEYDSAEMARMAACAAACIRHSARRRPRMSQIVRALEGNTPLDDLNEGITPGHSTIYGSYGGSDYNSMQYREDMKKFRKIALESVELGSSDYSGLTSDYGQNPPSSSTEDRQATQETEPNKAEKDTNVINQSSSQCLTFSG</sequence>
<comment type="caution">
    <text evidence="1">The sequence shown here is derived from an EMBL/GenBank/DDBJ whole genome shotgun (WGS) entry which is preliminary data.</text>
</comment>
<evidence type="ECO:0000313" key="1">
    <source>
        <dbReference type="EMBL" id="KAH9714354.1"/>
    </source>
</evidence>
<dbReference type="EMBL" id="CM039176">
    <property type="protein sequence ID" value="KAH9714354.1"/>
    <property type="molecule type" value="Genomic_DNA"/>
</dbReference>
<gene>
    <name evidence="1" type="ORF">KPL71_020629</name>
</gene>
<protein>
    <submittedName>
        <fullName evidence="1">Proline-rich receptor-like protein kinase PERK1</fullName>
    </submittedName>
</protein>
<dbReference type="Proteomes" id="UP000829398">
    <property type="component" value="Chromosome 7"/>
</dbReference>
<keyword evidence="2" id="KW-1185">Reference proteome</keyword>